<name>A0ACB7T1H0_HYAAI</name>
<accession>A0ACB7T1H0</accession>
<proteinExistence type="predicted"/>
<dbReference type="EMBL" id="CM023491">
    <property type="protein sequence ID" value="KAH6940963.1"/>
    <property type="molecule type" value="Genomic_DNA"/>
</dbReference>
<evidence type="ECO:0000313" key="1">
    <source>
        <dbReference type="EMBL" id="KAH6940963.1"/>
    </source>
</evidence>
<sequence length="454" mass="50195">MSTAQNLREAELLTTFVGLLSLIQLRLLAAAIVTGGNLGPSVRDKRGSYVPHALYPTPSWHEPGRASAGPPAIASPSATDPVLPFRQTKDVTQNSDEPSFLMLRLAAGDDHSLQVLTEEALTYDLTVAAPTLKAESETRENPASSAKRIISKDALRFESGRHTYAFSYILNKPNLCSEPPATPVLIVVITSSINFAQRNAIRSTWGEAARRRGYKVIFLVGIPKLKPFQRNIAYEDSQYGDIVQADFVDSYRNLTLKSITMVRWASAYCSNASLVLKIDDDMLLNVWDLAARVRTLSGVKRTLWGLLAQKWTPQRNPRSKWYVSARAYRSSSYPDFLAGPAYLLSGDSVPLLARGSVDVPYLYLEDVFLTGIVAEKVGVRRVHDDGFLNYRKLFTPCTRPRILTSHGYTPLYLKHTWRALFAGAERRTCDDGAPVSGDEGNGTTVKRNVDAIGQ</sequence>
<evidence type="ECO:0000313" key="2">
    <source>
        <dbReference type="Proteomes" id="UP000821845"/>
    </source>
</evidence>
<dbReference type="Proteomes" id="UP000821845">
    <property type="component" value="Chromosome 11"/>
</dbReference>
<gene>
    <name evidence="1" type="ORF">HPB50_011171</name>
</gene>
<protein>
    <submittedName>
        <fullName evidence="1">Uncharacterized protein</fullName>
    </submittedName>
</protein>
<organism evidence="1 2">
    <name type="scientific">Hyalomma asiaticum</name>
    <name type="common">Tick</name>
    <dbReference type="NCBI Taxonomy" id="266040"/>
    <lineage>
        <taxon>Eukaryota</taxon>
        <taxon>Metazoa</taxon>
        <taxon>Ecdysozoa</taxon>
        <taxon>Arthropoda</taxon>
        <taxon>Chelicerata</taxon>
        <taxon>Arachnida</taxon>
        <taxon>Acari</taxon>
        <taxon>Parasitiformes</taxon>
        <taxon>Ixodida</taxon>
        <taxon>Ixodoidea</taxon>
        <taxon>Ixodidae</taxon>
        <taxon>Hyalomminae</taxon>
        <taxon>Hyalomma</taxon>
    </lineage>
</organism>
<reference evidence="1" key="1">
    <citation type="submission" date="2020-05" db="EMBL/GenBank/DDBJ databases">
        <title>Large-scale comparative analyses of tick genomes elucidate their genetic diversity and vector capacities.</title>
        <authorList>
            <person name="Jia N."/>
            <person name="Wang J."/>
            <person name="Shi W."/>
            <person name="Du L."/>
            <person name="Sun Y."/>
            <person name="Zhan W."/>
            <person name="Jiang J."/>
            <person name="Wang Q."/>
            <person name="Zhang B."/>
            <person name="Ji P."/>
            <person name="Sakyi L.B."/>
            <person name="Cui X."/>
            <person name="Yuan T."/>
            <person name="Jiang B."/>
            <person name="Yang W."/>
            <person name="Lam T.T.-Y."/>
            <person name="Chang Q."/>
            <person name="Ding S."/>
            <person name="Wang X."/>
            <person name="Zhu J."/>
            <person name="Ruan X."/>
            <person name="Zhao L."/>
            <person name="Wei J."/>
            <person name="Que T."/>
            <person name="Du C."/>
            <person name="Cheng J."/>
            <person name="Dai P."/>
            <person name="Han X."/>
            <person name="Huang E."/>
            <person name="Gao Y."/>
            <person name="Liu J."/>
            <person name="Shao H."/>
            <person name="Ye R."/>
            <person name="Li L."/>
            <person name="Wei W."/>
            <person name="Wang X."/>
            <person name="Wang C."/>
            <person name="Yang T."/>
            <person name="Huo Q."/>
            <person name="Li W."/>
            <person name="Guo W."/>
            <person name="Chen H."/>
            <person name="Zhou L."/>
            <person name="Ni X."/>
            <person name="Tian J."/>
            <person name="Zhou Y."/>
            <person name="Sheng Y."/>
            <person name="Liu T."/>
            <person name="Pan Y."/>
            <person name="Xia L."/>
            <person name="Li J."/>
            <person name="Zhao F."/>
            <person name="Cao W."/>
        </authorList>
    </citation>
    <scope>NUCLEOTIDE SEQUENCE</scope>
    <source>
        <strain evidence="1">Hyas-2018</strain>
    </source>
</reference>
<keyword evidence="2" id="KW-1185">Reference proteome</keyword>
<comment type="caution">
    <text evidence="1">The sequence shown here is derived from an EMBL/GenBank/DDBJ whole genome shotgun (WGS) entry which is preliminary data.</text>
</comment>